<evidence type="ECO:0000256" key="1">
    <source>
        <dbReference type="SAM" id="MobiDB-lite"/>
    </source>
</evidence>
<feature type="region of interest" description="Disordered" evidence="1">
    <location>
        <begin position="276"/>
        <end position="302"/>
    </location>
</feature>
<dbReference type="SUPFAM" id="SSF49899">
    <property type="entry name" value="Concanavalin A-like lectins/glucanases"/>
    <property type="match status" value="1"/>
</dbReference>
<protein>
    <recommendedName>
        <fullName evidence="2">B30.2/SPRY domain-containing protein</fullName>
    </recommendedName>
</protein>
<dbReference type="PROSITE" id="PS50188">
    <property type="entry name" value="B302_SPRY"/>
    <property type="match status" value="1"/>
</dbReference>
<comment type="caution">
    <text evidence="3">The sequence shown here is derived from an EMBL/GenBank/DDBJ whole genome shotgun (WGS) entry which is preliminary data.</text>
</comment>
<sequence>MEVADVPTGLHRILLRLVSSRLCTLRDVDKVTAFRLCTTTFPRAVTDSRFILRVIISARPAEGEREHPSPPSGVARVDSPRRRLDPRFRPICSSHRRNARYDSDSTDSRSLRLGFKKSSLRELPASSGLGTPSKSRQHQLLQLLASALVLPDPTGEAPQGRRLSSATPPFYSHPARVSALSADGRLLVDPPPGFAGTLRADGVVMDASPNDDLLHVWSASGSLPSFSRAFDMFTQPLDSDGAPSSAQGQFFVPSYLRGTPYIKMLQEANKAKLQAQRDSRQPSGVAAASNATAFSQPLPTPGAHRGLAHSIVERTPASCEDDQDPAVAPLPSRWNKEDAWPGIDFQPDDLSIKYTGPKNSHERDHEASAARADHYMPPQCGLYYFEVQILHGKRDDTTIAIGFSTKATSLSRPVGWEPDSWGYHGDDGRCFSGQNIGRSYGPTFNAGDVVGCGVNFRDNSAFFTKNGVKLNNAFHEVVRGKLYPSVSLKKPGEHVLVNFGQVPFVYNIDDMMRLHKGKDLADARVKGERRKMQQEISDTNTSKLEPGMSETDLIQTLVLQFLQHDGYVETARAFAEDMRAQRQALSLDPNAEAAYVAETTTDE</sequence>
<dbReference type="PANTHER" id="PTHR12864">
    <property type="entry name" value="RAN BINDING PROTEIN 9-RELATED"/>
    <property type="match status" value="1"/>
</dbReference>
<dbReference type="Gene3D" id="2.60.120.920">
    <property type="match status" value="1"/>
</dbReference>
<dbReference type="CDD" id="cd12909">
    <property type="entry name" value="SPRY_RanBP9_10"/>
    <property type="match status" value="1"/>
</dbReference>
<evidence type="ECO:0000259" key="2">
    <source>
        <dbReference type="PROSITE" id="PS50188"/>
    </source>
</evidence>
<name>A0A2A9NY84_OPHUN</name>
<dbReference type="InterPro" id="IPR050618">
    <property type="entry name" value="Ubq-SigPath_Reg"/>
</dbReference>
<dbReference type="InterPro" id="IPR013320">
    <property type="entry name" value="ConA-like_dom_sf"/>
</dbReference>
<dbReference type="InterPro" id="IPR006594">
    <property type="entry name" value="LisH"/>
</dbReference>
<dbReference type="InterPro" id="IPR043136">
    <property type="entry name" value="B30.2/SPRY_sf"/>
</dbReference>
<dbReference type="Pfam" id="PF00622">
    <property type="entry name" value="SPRY"/>
    <property type="match status" value="1"/>
</dbReference>
<dbReference type="Proteomes" id="UP000037136">
    <property type="component" value="Unassembled WGS sequence"/>
</dbReference>
<dbReference type="EMBL" id="LAZP02001218">
    <property type="protein sequence ID" value="PFH55085.1"/>
    <property type="molecule type" value="Genomic_DNA"/>
</dbReference>
<keyword evidence="4" id="KW-1185">Reference proteome</keyword>
<dbReference type="PROSITE" id="PS50896">
    <property type="entry name" value="LISH"/>
    <property type="match status" value="1"/>
</dbReference>
<dbReference type="AlphaFoldDB" id="A0A2A9NY84"/>
<reference evidence="3 4" key="1">
    <citation type="journal article" date="2015" name="BMC Genomics">
        <title>Gene expression during zombie ant biting behavior reflects the complexity underlying fungal parasitic behavioral manipulation.</title>
        <authorList>
            <person name="de Bekker C."/>
            <person name="Ohm R.A."/>
            <person name="Loreto R.G."/>
            <person name="Sebastian A."/>
            <person name="Albert I."/>
            <person name="Merrow M."/>
            <person name="Brachmann A."/>
            <person name="Hughes D.P."/>
        </authorList>
    </citation>
    <scope>NUCLEOTIDE SEQUENCE [LARGE SCALE GENOMIC DNA]</scope>
    <source>
        <strain evidence="3 4">SC16a</strain>
    </source>
</reference>
<feature type="domain" description="B30.2/SPRY" evidence="2">
    <location>
        <begin position="312"/>
        <end position="504"/>
    </location>
</feature>
<gene>
    <name evidence="3" type="ORF">XA68_10778</name>
</gene>
<organism evidence="3 4">
    <name type="scientific">Ophiocordyceps unilateralis</name>
    <name type="common">Zombie-ant fungus</name>
    <name type="synonym">Torrubia unilateralis</name>
    <dbReference type="NCBI Taxonomy" id="268505"/>
    <lineage>
        <taxon>Eukaryota</taxon>
        <taxon>Fungi</taxon>
        <taxon>Dikarya</taxon>
        <taxon>Ascomycota</taxon>
        <taxon>Pezizomycotina</taxon>
        <taxon>Sordariomycetes</taxon>
        <taxon>Hypocreomycetidae</taxon>
        <taxon>Hypocreales</taxon>
        <taxon>Ophiocordycipitaceae</taxon>
        <taxon>Ophiocordyceps</taxon>
    </lineage>
</organism>
<dbReference type="InterPro" id="IPR003877">
    <property type="entry name" value="SPRY_dom"/>
</dbReference>
<dbReference type="OrthoDB" id="25503at2759"/>
<evidence type="ECO:0000313" key="3">
    <source>
        <dbReference type="EMBL" id="PFH55085.1"/>
    </source>
</evidence>
<dbReference type="SMART" id="SM00449">
    <property type="entry name" value="SPRY"/>
    <property type="match status" value="1"/>
</dbReference>
<feature type="region of interest" description="Disordered" evidence="1">
    <location>
        <begin position="61"/>
        <end position="80"/>
    </location>
</feature>
<dbReference type="InterPro" id="IPR001870">
    <property type="entry name" value="B30.2/SPRY"/>
</dbReference>
<evidence type="ECO:0000313" key="4">
    <source>
        <dbReference type="Proteomes" id="UP000037136"/>
    </source>
</evidence>
<reference evidence="3 4" key="2">
    <citation type="journal article" date="2017" name="Sci. Rep.">
        <title>Ant-infecting Ophiocordyceps genomes reveal a high diversity of potential behavioral manipulation genes and a possible major role for enterotoxins.</title>
        <authorList>
            <person name="de Bekker C."/>
            <person name="Ohm R.A."/>
            <person name="Evans H.C."/>
            <person name="Brachmann A."/>
            <person name="Hughes D.P."/>
        </authorList>
    </citation>
    <scope>NUCLEOTIDE SEQUENCE [LARGE SCALE GENOMIC DNA]</scope>
    <source>
        <strain evidence="3 4">SC16a</strain>
    </source>
</reference>
<dbReference type="STRING" id="268505.A0A2A9NY84"/>
<dbReference type="InterPro" id="IPR035782">
    <property type="entry name" value="SPRY_RanBP9/10"/>
</dbReference>
<proteinExistence type="predicted"/>
<accession>A0A2A9NY84</accession>